<dbReference type="Proteomes" id="UP000050509">
    <property type="component" value="Unassembled WGS sequence"/>
</dbReference>
<dbReference type="PATRIC" id="fig|186479.3.peg.6412"/>
<dbReference type="InterPro" id="IPR029058">
    <property type="entry name" value="AB_hydrolase_fold"/>
</dbReference>
<name>A0A0P9HEQ9_9CHLR</name>
<organism evidence="2 3">
    <name type="scientific">Kouleothrix aurantiaca</name>
    <dbReference type="NCBI Taxonomy" id="186479"/>
    <lineage>
        <taxon>Bacteria</taxon>
        <taxon>Bacillati</taxon>
        <taxon>Chloroflexota</taxon>
        <taxon>Chloroflexia</taxon>
        <taxon>Chloroflexales</taxon>
        <taxon>Roseiflexineae</taxon>
        <taxon>Roseiflexaceae</taxon>
        <taxon>Kouleothrix</taxon>
    </lineage>
</organism>
<gene>
    <name evidence="2" type="ORF">SE17_10840</name>
</gene>
<proteinExistence type="predicted"/>
<evidence type="ECO:0000313" key="3">
    <source>
        <dbReference type="Proteomes" id="UP000050509"/>
    </source>
</evidence>
<feature type="domain" description="AB hydrolase-1" evidence="1">
    <location>
        <begin position="23"/>
        <end position="249"/>
    </location>
</feature>
<reference evidence="2 3" key="1">
    <citation type="submission" date="2015-09" db="EMBL/GenBank/DDBJ databases">
        <title>Draft genome sequence of Kouleothrix aurantiaca JCM 19913.</title>
        <authorList>
            <person name="Hemp J."/>
        </authorList>
    </citation>
    <scope>NUCLEOTIDE SEQUENCE [LARGE SCALE GENOMIC DNA]</scope>
    <source>
        <strain evidence="2 3">COM-B</strain>
    </source>
</reference>
<protein>
    <submittedName>
        <fullName evidence="2">Hydrolase</fullName>
    </submittedName>
</protein>
<dbReference type="InterPro" id="IPR000073">
    <property type="entry name" value="AB_hydrolase_1"/>
</dbReference>
<dbReference type="SUPFAM" id="SSF53474">
    <property type="entry name" value="alpha/beta-Hydrolases"/>
    <property type="match status" value="1"/>
</dbReference>
<dbReference type="Pfam" id="PF12697">
    <property type="entry name" value="Abhydrolase_6"/>
    <property type="match status" value="1"/>
</dbReference>
<dbReference type="EMBL" id="LJCR01000307">
    <property type="protein sequence ID" value="KPV53233.1"/>
    <property type="molecule type" value="Genomic_DNA"/>
</dbReference>
<dbReference type="PANTHER" id="PTHR43433:SF10">
    <property type="entry name" value="AB HYDROLASE-1 DOMAIN-CONTAINING PROTEIN"/>
    <property type="match status" value="1"/>
</dbReference>
<dbReference type="InterPro" id="IPR050471">
    <property type="entry name" value="AB_hydrolase"/>
</dbReference>
<dbReference type="PANTHER" id="PTHR43433">
    <property type="entry name" value="HYDROLASE, ALPHA/BETA FOLD FAMILY PROTEIN"/>
    <property type="match status" value="1"/>
</dbReference>
<comment type="caution">
    <text evidence="2">The sequence shown here is derived from an EMBL/GenBank/DDBJ whole genome shotgun (WGS) entry which is preliminary data.</text>
</comment>
<dbReference type="Gene3D" id="3.40.50.1820">
    <property type="entry name" value="alpha/beta hydrolase"/>
    <property type="match status" value="1"/>
</dbReference>
<evidence type="ECO:0000313" key="2">
    <source>
        <dbReference type="EMBL" id="KPV53233.1"/>
    </source>
</evidence>
<dbReference type="GO" id="GO:0016787">
    <property type="term" value="F:hydrolase activity"/>
    <property type="evidence" value="ECO:0007669"/>
    <property type="project" value="UniProtKB-KW"/>
</dbReference>
<keyword evidence="3" id="KW-1185">Reference proteome</keyword>
<accession>A0A0P9HEQ9</accession>
<sequence>MHTVTSRDGTRIAFDQLGSGPALLLVPGMFEQRAMDSETAQLAAFGPLAEHFTIIHYDRRGRGGSGDTQPYTVAREIEDIEALIDHAGGAAFLAGISSGAALALEAALALGGKVRKLAMYEPPYNDDAEARAGWRDFRAQLVATLAAGRNAEAVGLFMGLLGVPEEHIAEMHGYPMWPMWEAIAPTIAYDAAAMGEEAAVPAERAAGLTIPALVMDGGATPYPFMHSTALALAQAMPHGQHRTLAGQTHEVAAAALAPVLIEFFTS</sequence>
<keyword evidence="2" id="KW-0378">Hydrolase</keyword>
<dbReference type="AlphaFoldDB" id="A0A0P9HEQ9"/>
<evidence type="ECO:0000259" key="1">
    <source>
        <dbReference type="Pfam" id="PF12697"/>
    </source>
</evidence>